<gene>
    <name evidence="3" type="ORF">GCM10009550_78300</name>
</gene>
<accession>A0ABP4CIY2</accession>
<keyword evidence="1" id="KW-0732">Signal</keyword>
<dbReference type="RefSeq" id="WP_344247935.1">
    <property type="nucleotide sequence ID" value="NZ_BAAAHH010000076.1"/>
</dbReference>
<keyword evidence="4" id="KW-1185">Reference proteome</keyword>
<dbReference type="Proteomes" id="UP001500665">
    <property type="component" value="Unassembled WGS sequence"/>
</dbReference>
<protein>
    <recommendedName>
        <fullName evidence="2">P68 RBP/TagC-like beta-propeller domain-containing protein</fullName>
    </recommendedName>
</protein>
<reference evidence="4" key="1">
    <citation type="journal article" date="2019" name="Int. J. Syst. Evol. Microbiol.">
        <title>The Global Catalogue of Microorganisms (GCM) 10K type strain sequencing project: providing services to taxonomists for standard genome sequencing and annotation.</title>
        <authorList>
            <consortium name="The Broad Institute Genomics Platform"/>
            <consortium name="The Broad Institute Genome Sequencing Center for Infectious Disease"/>
            <person name="Wu L."/>
            <person name="Ma J."/>
        </authorList>
    </citation>
    <scope>NUCLEOTIDE SEQUENCE [LARGE SCALE GENOMIC DNA]</scope>
    <source>
        <strain evidence="4">JCM 10696</strain>
    </source>
</reference>
<feature type="chain" id="PRO_5046260710" description="P68 RBP/TagC-like beta-propeller domain-containing protein" evidence="1">
    <location>
        <begin position="31"/>
        <end position="317"/>
    </location>
</feature>
<comment type="caution">
    <text evidence="3">The sequence shown here is derived from an EMBL/GenBank/DDBJ whole genome shotgun (WGS) entry which is preliminary data.</text>
</comment>
<dbReference type="InterPro" id="IPR048799">
    <property type="entry name" value="P68_RBP_TagC-like_beta-prop"/>
</dbReference>
<evidence type="ECO:0000256" key="1">
    <source>
        <dbReference type="SAM" id="SignalP"/>
    </source>
</evidence>
<dbReference type="EMBL" id="BAAAHH010000076">
    <property type="protein sequence ID" value="GAA0970493.1"/>
    <property type="molecule type" value="Genomic_DNA"/>
</dbReference>
<feature type="domain" description="P68 RBP/TagC-like beta-propeller" evidence="2">
    <location>
        <begin position="59"/>
        <end position="310"/>
    </location>
</feature>
<evidence type="ECO:0000313" key="4">
    <source>
        <dbReference type="Proteomes" id="UP001500665"/>
    </source>
</evidence>
<sequence>MNLDSLVSRRALLLGAAGAGSLLVPGAAHAEIPASKRFELATPSPTLLWRKPLRSGSWIMQSFAWDNTRQEIYFVQVKAGSTTGDLIVTRTTATGRHLGWMVLRGFGHGVAIGVEPYKGAVYLWTESKANPKSGFGTRIARFKFANGKTIKPASAGVQDRTPKLPNLKKNPQPAIDPLYDRLFVRFRDGSSRPRVAVFSLADARAGRLGPANVLAERALPDHPAASPNQGFTGLGQYAYLLSGAQSKDDTLLHWVDLRSDRRGRFHTRAGKSLLTDKREPEGIAIQLASGRPRLVFGFSSGSSPHRRTSLFYKSTLK</sequence>
<name>A0ABP4CIY2_9ACTN</name>
<feature type="signal peptide" evidence="1">
    <location>
        <begin position="1"/>
        <end position="30"/>
    </location>
</feature>
<dbReference type="Pfam" id="PF21311">
    <property type="entry name" value="Phage_RBD_prop"/>
    <property type="match status" value="1"/>
</dbReference>
<evidence type="ECO:0000259" key="2">
    <source>
        <dbReference type="Pfam" id="PF21311"/>
    </source>
</evidence>
<evidence type="ECO:0000313" key="3">
    <source>
        <dbReference type="EMBL" id="GAA0970493.1"/>
    </source>
</evidence>
<organism evidence="3 4">
    <name type="scientific">Actinocorallia libanotica</name>
    <dbReference type="NCBI Taxonomy" id="46162"/>
    <lineage>
        <taxon>Bacteria</taxon>
        <taxon>Bacillati</taxon>
        <taxon>Actinomycetota</taxon>
        <taxon>Actinomycetes</taxon>
        <taxon>Streptosporangiales</taxon>
        <taxon>Thermomonosporaceae</taxon>
        <taxon>Actinocorallia</taxon>
    </lineage>
</organism>
<proteinExistence type="predicted"/>
<dbReference type="PROSITE" id="PS51318">
    <property type="entry name" value="TAT"/>
    <property type="match status" value="1"/>
</dbReference>
<dbReference type="InterPro" id="IPR006311">
    <property type="entry name" value="TAT_signal"/>
</dbReference>